<name>A0A0E9T716_ANGAN</name>
<accession>A0A0E9T716</accession>
<protein>
    <submittedName>
        <fullName evidence="1">Uncharacterized protein</fullName>
    </submittedName>
</protein>
<reference evidence="1" key="1">
    <citation type="submission" date="2014-11" db="EMBL/GenBank/DDBJ databases">
        <authorList>
            <person name="Amaro Gonzalez C."/>
        </authorList>
    </citation>
    <scope>NUCLEOTIDE SEQUENCE</scope>
</reference>
<proteinExistence type="predicted"/>
<dbReference type="EMBL" id="GBXM01060049">
    <property type="protein sequence ID" value="JAH48528.1"/>
    <property type="molecule type" value="Transcribed_RNA"/>
</dbReference>
<dbReference type="AlphaFoldDB" id="A0A0E9T716"/>
<evidence type="ECO:0000313" key="1">
    <source>
        <dbReference type="EMBL" id="JAH48528.1"/>
    </source>
</evidence>
<reference evidence="1" key="2">
    <citation type="journal article" date="2015" name="Fish Shellfish Immunol.">
        <title>Early steps in the European eel (Anguilla anguilla)-Vibrio vulnificus interaction in the gills: Role of the RtxA13 toxin.</title>
        <authorList>
            <person name="Callol A."/>
            <person name="Pajuelo D."/>
            <person name="Ebbesson L."/>
            <person name="Teles M."/>
            <person name="MacKenzie S."/>
            <person name="Amaro C."/>
        </authorList>
    </citation>
    <scope>NUCLEOTIDE SEQUENCE</scope>
</reference>
<organism evidence="1">
    <name type="scientific">Anguilla anguilla</name>
    <name type="common">European freshwater eel</name>
    <name type="synonym">Muraena anguilla</name>
    <dbReference type="NCBI Taxonomy" id="7936"/>
    <lineage>
        <taxon>Eukaryota</taxon>
        <taxon>Metazoa</taxon>
        <taxon>Chordata</taxon>
        <taxon>Craniata</taxon>
        <taxon>Vertebrata</taxon>
        <taxon>Euteleostomi</taxon>
        <taxon>Actinopterygii</taxon>
        <taxon>Neopterygii</taxon>
        <taxon>Teleostei</taxon>
        <taxon>Anguilliformes</taxon>
        <taxon>Anguillidae</taxon>
        <taxon>Anguilla</taxon>
    </lineage>
</organism>
<sequence>MMKFNCITALFLICDGSF</sequence>